<dbReference type="Proteomes" id="UP000247498">
    <property type="component" value="Unassembled WGS sequence"/>
</dbReference>
<reference evidence="2 3" key="1">
    <citation type="journal article" date="2018" name="Sci. Rep.">
        <title>Raphidocelis subcapitata (=Pseudokirchneriella subcapitata) provides an insight into genome evolution and environmental adaptations in the Sphaeropleales.</title>
        <authorList>
            <person name="Suzuki S."/>
            <person name="Yamaguchi H."/>
            <person name="Nakajima N."/>
            <person name="Kawachi M."/>
        </authorList>
    </citation>
    <scope>NUCLEOTIDE SEQUENCE [LARGE SCALE GENOMIC DNA]</scope>
    <source>
        <strain evidence="2 3">NIES-35</strain>
    </source>
</reference>
<dbReference type="AlphaFoldDB" id="A0A2V0PFC1"/>
<comment type="caution">
    <text evidence="2">The sequence shown here is derived from an EMBL/GenBank/DDBJ whole genome shotgun (WGS) entry which is preliminary data.</text>
</comment>
<dbReference type="InParanoid" id="A0A2V0PFC1"/>
<accession>A0A2V0PFC1</accession>
<name>A0A2V0PFC1_9CHLO</name>
<sequence>MQPAASSSFGVSAMLVDGGVSSGRSSCDLAGAASGGMVLHRCRLGGPPEIETVYFGSATALGPETTVARWLPIAASLPLPDGDDNGSIASSGAAPPSPRSSRMSCDGLPPRASCDSMRASCDERAERRGRAGASRRSSASSFGSAAWLASLASEQALLDSHSLWVGADRAEHAVRGGQRKGAGAGLARPSSYPANLAGAAAAAARSTAPGPAPQLQLQLQLQLQPHLQLRGGLVAGTRQGPGGGRAAAASGLRALPQQCPERGVRLRHASSAPSTAVQFALASATSDGSGAAVAACCSSSQGGLAGSGDSAAGLVAAASSDGSAEGAPLIHLLSLDSRPSDAGAAAAAAAAAADEADSAGIGAVHGGESAAQSMERCMRGGRRRSSSQLLRSSSLEALLLTRSASNRSFHFASPSSPHAAPRQAPPMRSQSVRCIATSGGGALGGGGGGGSMRRLELASARSMPCGVLPSAASLASPPYDSAGSLAASCSQLELLQSPQDSLLGLSIVRVRLGCAGDAPLAHAASAPPGPNASGAPRPGAARAPAPGCSWQPSAALAAAAASAAAASGAGCGAPAARSVSTPQLRLSDGAAGRHQGIDGLIARRAELEEALGSGWASAEPLGLPLVAEEPHS</sequence>
<feature type="compositionally biased region" description="Low complexity" evidence="1">
    <location>
        <begin position="86"/>
        <end position="104"/>
    </location>
</feature>
<feature type="region of interest" description="Disordered" evidence="1">
    <location>
        <begin position="410"/>
        <end position="430"/>
    </location>
</feature>
<evidence type="ECO:0000256" key="1">
    <source>
        <dbReference type="SAM" id="MobiDB-lite"/>
    </source>
</evidence>
<feature type="region of interest" description="Disordered" evidence="1">
    <location>
        <begin position="82"/>
        <end position="120"/>
    </location>
</feature>
<proteinExistence type="predicted"/>
<gene>
    <name evidence="2" type="ORF">Rsub_11864</name>
</gene>
<keyword evidence="3" id="KW-1185">Reference proteome</keyword>
<protein>
    <submittedName>
        <fullName evidence="2">Uncharacterized protein</fullName>
    </submittedName>
</protein>
<evidence type="ECO:0000313" key="2">
    <source>
        <dbReference type="EMBL" id="GBF98534.1"/>
    </source>
</evidence>
<organism evidence="2 3">
    <name type="scientific">Raphidocelis subcapitata</name>
    <dbReference type="NCBI Taxonomy" id="307507"/>
    <lineage>
        <taxon>Eukaryota</taxon>
        <taxon>Viridiplantae</taxon>
        <taxon>Chlorophyta</taxon>
        <taxon>core chlorophytes</taxon>
        <taxon>Chlorophyceae</taxon>
        <taxon>CS clade</taxon>
        <taxon>Sphaeropleales</taxon>
        <taxon>Selenastraceae</taxon>
        <taxon>Raphidocelis</taxon>
    </lineage>
</organism>
<feature type="region of interest" description="Disordered" evidence="1">
    <location>
        <begin position="525"/>
        <end position="546"/>
    </location>
</feature>
<dbReference type="EMBL" id="BDRX01000128">
    <property type="protein sequence ID" value="GBF98534.1"/>
    <property type="molecule type" value="Genomic_DNA"/>
</dbReference>
<evidence type="ECO:0000313" key="3">
    <source>
        <dbReference type="Proteomes" id="UP000247498"/>
    </source>
</evidence>